<dbReference type="eggNOG" id="ENOG502QPZT">
    <property type="taxonomic scope" value="Eukaryota"/>
</dbReference>
<dbReference type="InterPro" id="IPR011990">
    <property type="entry name" value="TPR-like_helical_dom_sf"/>
</dbReference>
<dbReference type="InParanoid" id="T1G4B4"/>
<dbReference type="GO" id="GO:1990535">
    <property type="term" value="P:neuron projection maintenance"/>
    <property type="evidence" value="ECO:0000318"/>
    <property type="project" value="GO_Central"/>
</dbReference>
<dbReference type="OrthoDB" id="409897at2759"/>
<dbReference type="GO" id="GO:0005856">
    <property type="term" value="C:cytoskeleton"/>
    <property type="evidence" value="ECO:0007669"/>
    <property type="project" value="UniProtKB-SubCell"/>
</dbReference>
<keyword evidence="4" id="KW-0963">Cytoplasm</keyword>
<evidence type="ECO:0000256" key="5">
    <source>
        <dbReference type="ARBA" id="ARBA00023212"/>
    </source>
</evidence>
<proteinExistence type="inferred from homology"/>
<keyword evidence="8" id="KW-1185">Reference proteome</keyword>
<dbReference type="GO" id="GO:0021952">
    <property type="term" value="P:central nervous system projection neuron axonogenesis"/>
    <property type="evidence" value="ECO:0000318"/>
    <property type="project" value="GO_Central"/>
</dbReference>
<evidence type="ECO:0000256" key="2">
    <source>
        <dbReference type="ARBA" id="ARBA00010305"/>
    </source>
</evidence>
<reference evidence="8" key="1">
    <citation type="submission" date="2012-12" db="EMBL/GenBank/DDBJ databases">
        <authorList>
            <person name="Hellsten U."/>
            <person name="Grimwood J."/>
            <person name="Chapman J.A."/>
            <person name="Shapiro H."/>
            <person name="Aerts A."/>
            <person name="Otillar R.P."/>
            <person name="Terry A.Y."/>
            <person name="Boore J.L."/>
            <person name="Simakov O."/>
            <person name="Marletaz F."/>
            <person name="Cho S.-J."/>
            <person name="Edsinger-Gonzales E."/>
            <person name="Havlak P."/>
            <person name="Kuo D.-H."/>
            <person name="Larsson T."/>
            <person name="Lv J."/>
            <person name="Arendt D."/>
            <person name="Savage R."/>
            <person name="Osoegawa K."/>
            <person name="de Jong P."/>
            <person name="Lindberg D.R."/>
            <person name="Seaver E.C."/>
            <person name="Weisblat D.A."/>
            <person name="Putnam N.H."/>
            <person name="Grigoriev I.V."/>
            <person name="Rokhsar D.S."/>
        </authorList>
    </citation>
    <scope>NUCLEOTIDE SEQUENCE</scope>
</reference>
<accession>T1G4B4</accession>
<dbReference type="FunCoup" id="T1G4B4">
    <property type="interactions" value="1422"/>
</dbReference>
<organism evidence="7 8">
    <name type="scientific">Helobdella robusta</name>
    <name type="common">Californian leech</name>
    <dbReference type="NCBI Taxonomy" id="6412"/>
    <lineage>
        <taxon>Eukaryota</taxon>
        <taxon>Metazoa</taxon>
        <taxon>Spiralia</taxon>
        <taxon>Lophotrochozoa</taxon>
        <taxon>Annelida</taxon>
        <taxon>Clitellata</taxon>
        <taxon>Hirudinea</taxon>
        <taxon>Rhynchobdellida</taxon>
        <taxon>Glossiphoniidae</taxon>
        <taxon>Helobdella</taxon>
    </lineage>
</organism>
<dbReference type="OMA" id="ICRECWY"/>
<evidence type="ECO:0000313" key="7">
    <source>
        <dbReference type="EnsemblMetazoa" id="HelroP81219"/>
    </source>
</evidence>
<dbReference type="CTD" id="20215912"/>
<dbReference type="PANTHER" id="PTHR46321">
    <property type="entry name" value="KIF1-BINDING PROTEIN"/>
    <property type="match status" value="1"/>
</dbReference>
<gene>
    <name evidence="7" type="primary">20215912</name>
    <name evidence="6" type="ORF">HELRODRAFT_81219</name>
</gene>
<comment type="similarity">
    <text evidence="2">Belongs to the KIF-binding protein family.</text>
</comment>
<dbReference type="PANTHER" id="PTHR46321:SF1">
    <property type="entry name" value="KIF-BINDING PROTEIN"/>
    <property type="match status" value="1"/>
</dbReference>
<evidence type="ECO:0000313" key="8">
    <source>
        <dbReference type="Proteomes" id="UP000015101"/>
    </source>
</evidence>
<evidence type="ECO:0000256" key="1">
    <source>
        <dbReference type="ARBA" id="ARBA00004245"/>
    </source>
</evidence>
<protein>
    <recommendedName>
        <fullName evidence="3">KIF-binding protein</fullName>
    </recommendedName>
</protein>
<dbReference type="HOGENOM" id="CLU_019859_1_0_1"/>
<dbReference type="KEGG" id="hro:HELRODRAFT_81219"/>
<dbReference type="InterPro" id="IPR022083">
    <property type="entry name" value="KBP"/>
</dbReference>
<evidence type="ECO:0000256" key="4">
    <source>
        <dbReference type="ARBA" id="ARBA00022490"/>
    </source>
</evidence>
<reference evidence="6 8" key="2">
    <citation type="journal article" date="2013" name="Nature">
        <title>Insights into bilaterian evolution from three spiralian genomes.</title>
        <authorList>
            <person name="Simakov O."/>
            <person name="Marletaz F."/>
            <person name="Cho S.J."/>
            <person name="Edsinger-Gonzales E."/>
            <person name="Havlak P."/>
            <person name="Hellsten U."/>
            <person name="Kuo D.H."/>
            <person name="Larsson T."/>
            <person name="Lv J."/>
            <person name="Arendt D."/>
            <person name="Savage R."/>
            <person name="Osoegawa K."/>
            <person name="de Jong P."/>
            <person name="Grimwood J."/>
            <person name="Chapman J.A."/>
            <person name="Shapiro H."/>
            <person name="Aerts A."/>
            <person name="Otillar R.P."/>
            <person name="Terry A.Y."/>
            <person name="Boore J.L."/>
            <person name="Grigoriev I.V."/>
            <person name="Lindberg D.R."/>
            <person name="Seaver E.C."/>
            <person name="Weisblat D.A."/>
            <person name="Putnam N.H."/>
            <person name="Rokhsar D.S."/>
        </authorList>
    </citation>
    <scope>NUCLEOTIDE SEQUENCE</scope>
</reference>
<evidence type="ECO:0000256" key="3">
    <source>
        <dbReference type="ARBA" id="ARBA00016840"/>
    </source>
</evidence>
<dbReference type="GO" id="GO:0000226">
    <property type="term" value="P:microtubule cytoskeleton organization"/>
    <property type="evidence" value="ECO:0000318"/>
    <property type="project" value="GO_Central"/>
</dbReference>
<dbReference type="RefSeq" id="XP_009018983.1">
    <property type="nucleotide sequence ID" value="XM_009020735.1"/>
</dbReference>
<evidence type="ECO:0000313" key="6">
    <source>
        <dbReference type="EMBL" id="ESO02769.1"/>
    </source>
</evidence>
<comment type="subcellular location">
    <subcellularLocation>
        <location evidence="1">Cytoplasm</location>
        <location evidence="1">Cytoskeleton</location>
    </subcellularLocation>
</comment>
<dbReference type="EnsemblMetazoa" id="HelroT81219">
    <property type="protein sequence ID" value="HelroP81219"/>
    <property type="gene ID" value="HelroG81219"/>
</dbReference>
<dbReference type="AlphaFoldDB" id="T1G4B4"/>
<name>T1G4B4_HELRO</name>
<sequence length="596" mass="69058">MSIEFLCFLNDEGGKLYLEALNLMEVESKFDPVTSPHQSHYKARKILEMLVDKIENIQKIQNNDDVARALAVLHLKLAINRIETDELSAGENELKRCRSLIDNCDNNYEKNSGINQEVLNHLGLLYSRRTELDKALEYLLESKSIYEKFVKDFGGCPWTVDNFFQTHSFNAEQNSPEIISKRIDIFEDNYTHTLYYLAQIFGKLERNIDSALYCKETLKRQLDRNKYEPLEWAMNAATLSQYYITIYDFTTARYCLASAETILKEFGEKPASLKVPVTNADGQDAINVLERLPKAWADLFRCWSKYSLVLLEHSRDSLMEKSKDDEISNIQNSSAECNSKKEFFNLETTSAVNQITDRRVLVFDEAKQVFLQTQSWLNSAKEFYCLDDHCSDYVDIVKDNSTLFKLLLFFEPDLTRQCKMHKRRADMLTEILHLLNPQFYLDVCRQLAFEIGEVFTAILDNKLALLELTGSARMCDGHANNKINILAKKSIEYFQLYLSYLKKNDKTFPETFQDDDERPALIAHFHCGRLFSKILTASPKENLQNTKNSLDCYNFLVEYCRKNPSAAKKVKEERDACEEMVKLLPGKMDKIKSCIS</sequence>
<dbReference type="EMBL" id="KB096716">
    <property type="protein sequence ID" value="ESO02769.1"/>
    <property type="molecule type" value="Genomic_DNA"/>
</dbReference>
<dbReference type="Pfam" id="PF12309">
    <property type="entry name" value="KBP_C"/>
    <property type="match status" value="1"/>
</dbReference>
<dbReference type="Proteomes" id="UP000015101">
    <property type="component" value="Unassembled WGS sequence"/>
</dbReference>
<dbReference type="GeneID" id="20215912"/>
<dbReference type="Gene3D" id="1.25.40.10">
    <property type="entry name" value="Tetratricopeptide repeat domain"/>
    <property type="match status" value="1"/>
</dbReference>
<reference evidence="7" key="3">
    <citation type="submission" date="2015-06" db="UniProtKB">
        <authorList>
            <consortium name="EnsemblMetazoa"/>
        </authorList>
    </citation>
    <scope>IDENTIFICATION</scope>
</reference>
<keyword evidence="5" id="KW-0206">Cytoskeleton</keyword>
<dbReference type="EMBL" id="AMQM01004841">
    <property type="status" value="NOT_ANNOTATED_CDS"/>
    <property type="molecule type" value="Genomic_DNA"/>
</dbReference>